<reference evidence="4" key="1">
    <citation type="submission" date="2017-02" db="EMBL/GenBank/DDBJ databases">
        <authorList>
            <person name="Varghese N."/>
            <person name="Submissions S."/>
        </authorList>
    </citation>
    <scope>NUCLEOTIDE SEQUENCE [LARGE SCALE GENOMIC DNA]</scope>
    <source>
        <strain evidence="4">ATCC 700200</strain>
    </source>
</reference>
<organism evidence="3 4">
    <name type="scientific">Prosthecobacter debontii</name>
    <dbReference type="NCBI Taxonomy" id="48467"/>
    <lineage>
        <taxon>Bacteria</taxon>
        <taxon>Pseudomonadati</taxon>
        <taxon>Verrucomicrobiota</taxon>
        <taxon>Verrucomicrobiia</taxon>
        <taxon>Verrucomicrobiales</taxon>
        <taxon>Verrucomicrobiaceae</taxon>
        <taxon>Prosthecobacter</taxon>
    </lineage>
</organism>
<name>A0A1T4YZZ6_9BACT</name>
<feature type="transmembrane region" description="Helical" evidence="2">
    <location>
        <begin position="6"/>
        <end position="27"/>
    </location>
</feature>
<dbReference type="AlphaFoldDB" id="A0A1T4YZZ6"/>
<keyword evidence="2" id="KW-0472">Membrane</keyword>
<feature type="region of interest" description="Disordered" evidence="1">
    <location>
        <begin position="96"/>
        <end position="170"/>
    </location>
</feature>
<dbReference type="STRING" id="48467.SAMN02745166_04573"/>
<evidence type="ECO:0000313" key="4">
    <source>
        <dbReference type="Proteomes" id="UP000190774"/>
    </source>
</evidence>
<dbReference type="OrthoDB" id="200134at2"/>
<keyword evidence="4" id="KW-1185">Reference proteome</keyword>
<evidence type="ECO:0000313" key="3">
    <source>
        <dbReference type="EMBL" id="SKB06881.1"/>
    </source>
</evidence>
<proteinExistence type="predicted"/>
<accession>A0A1T4YZZ6</accession>
<feature type="compositionally biased region" description="Polar residues" evidence="1">
    <location>
        <begin position="107"/>
        <end position="116"/>
    </location>
</feature>
<dbReference type="Proteomes" id="UP000190774">
    <property type="component" value="Unassembled WGS sequence"/>
</dbReference>
<feature type="compositionally biased region" description="Basic and acidic residues" evidence="1">
    <location>
        <begin position="96"/>
        <end position="106"/>
    </location>
</feature>
<feature type="compositionally biased region" description="Basic residues" evidence="1">
    <location>
        <begin position="156"/>
        <end position="170"/>
    </location>
</feature>
<keyword evidence="2" id="KW-1133">Transmembrane helix</keyword>
<keyword evidence="2" id="KW-0812">Transmembrane</keyword>
<protein>
    <submittedName>
        <fullName evidence="3">Uncharacterized protein</fullName>
    </submittedName>
</protein>
<sequence length="170" mass="18785">MEGFYWLLLQTLPLLTACAAVFFILGWRWRGQTPGLPTPAEPTEQIDTADMEAAAARKERDTARALEAEVRSALANTQTELQEALDRQTQLQKEVLRLSDEQKETQQRLQTTQSELEQARAHPPSEAATTSVPASEADKKTRSSRNPKGSASSKGKSTKPKAKKAAPRKK</sequence>
<evidence type="ECO:0000256" key="2">
    <source>
        <dbReference type="SAM" id="Phobius"/>
    </source>
</evidence>
<evidence type="ECO:0000256" key="1">
    <source>
        <dbReference type="SAM" id="MobiDB-lite"/>
    </source>
</evidence>
<dbReference type="EMBL" id="FUYE01000021">
    <property type="protein sequence ID" value="SKB06881.1"/>
    <property type="molecule type" value="Genomic_DNA"/>
</dbReference>
<dbReference type="RefSeq" id="WP_078815695.1">
    <property type="nucleotide sequence ID" value="NZ_FUYE01000021.1"/>
</dbReference>
<gene>
    <name evidence="3" type="ORF">SAMN02745166_04573</name>
</gene>